<evidence type="ECO:0000256" key="3">
    <source>
        <dbReference type="PIRSR" id="PIRSR613078-1"/>
    </source>
</evidence>
<dbReference type="RefSeq" id="WP_245948637.1">
    <property type="nucleotide sequence ID" value="NZ_QPJL01000008.1"/>
</dbReference>
<evidence type="ECO:0000256" key="4">
    <source>
        <dbReference type="PIRSR" id="PIRSR613078-2"/>
    </source>
</evidence>
<dbReference type="InterPro" id="IPR050275">
    <property type="entry name" value="PGM_Phosphatase"/>
</dbReference>
<feature type="binding site" evidence="4">
    <location>
        <position position="60"/>
    </location>
    <ligand>
        <name>substrate</name>
    </ligand>
</feature>
<feature type="binding site" evidence="4">
    <location>
        <begin position="11"/>
        <end position="18"/>
    </location>
    <ligand>
        <name>substrate</name>
    </ligand>
</feature>
<dbReference type="EMBL" id="QPJL01000008">
    <property type="protein sequence ID" value="RCW84166.1"/>
    <property type="molecule type" value="Genomic_DNA"/>
</dbReference>
<dbReference type="Proteomes" id="UP000253345">
    <property type="component" value="Unassembled WGS sequence"/>
</dbReference>
<dbReference type="InterPro" id="IPR013078">
    <property type="entry name" value="His_Pase_superF_clade-1"/>
</dbReference>
<dbReference type="PANTHER" id="PTHR48100:SF1">
    <property type="entry name" value="HISTIDINE PHOSPHATASE FAMILY PROTEIN-RELATED"/>
    <property type="match status" value="1"/>
</dbReference>
<dbReference type="CDD" id="cd07067">
    <property type="entry name" value="HP_PGM_like"/>
    <property type="match status" value="1"/>
</dbReference>
<dbReference type="Pfam" id="PF00300">
    <property type="entry name" value="His_Phos_1"/>
    <property type="match status" value="1"/>
</dbReference>
<feature type="active site" description="Proton donor/acceptor" evidence="3">
    <location>
        <position position="82"/>
    </location>
</feature>
<evidence type="ECO:0000256" key="2">
    <source>
        <dbReference type="ARBA" id="ARBA00023235"/>
    </source>
</evidence>
<sequence>MAGLPDLYLMRHGQTVWNAEGRLQGRMDSPLTALGRAQARRQAQLVQGISATRHASTAGRAVETARIVYAGQAFGQDERLHEIDIGEFTGRAWAELCAAHPEVTAGGWLDWYDRAPGGELFAGVEARARAFLHELTGPALIVTHGITLRMLRLIAMDLPLSRLGEMPVMQGALHVVSNGQHRMVL</sequence>
<evidence type="ECO:0000256" key="1">
    <source>
        <dbReference type="ARBA" id="ARBA00023152"/>
    </source>
</evidence>
<dbReference type="InterPro" id="IPR001345">
    <property type="entry name" value="PG/BPGM_mutase_AS"/>
</dbReference>
<dbReference type="Gene3D" id="3.40.50.1240">
    <property type="entry name" value="Phosphoglycerate mutase-like"/>
    <property type="match status" value="1"/>
</dbReference>
<keyword evidence="1" id="KW-0324">Glycolysis</keyword>
<dbReference type="SMART" id="SM00855">
    <property type="entry name" value="PGAM"/>
    <property type="match status" value="1"/>
</dbReference>
<accession>A0A368YY39</accession>
<dbReference type="GO" id="GO:0005737">
    <property type="term" value="C:cytoplasm"/>
    <property type="evidence" value="ECO:0007669"/>
    <property type="project" value="TreeGrafter"/>
</dbReference>
<name>A0A368YY39_9RHOB</name>
<keyword evidence="6" id="KW-1185">Reference proteome</keyword>
<dbReference type="SUPFAM" id="SSF53254">
    <property type="entry name" value="Phosphoglycerate mutase-like"/>
    <property type="match status" value="1"/>
</dbReference>
<dbReference type="InterPro" id="IPR029033">
    <property type="entry name" value="His_PPase_superfam"/>
</dbReference>
<keyword evidence="2" id="KW-0413">Isomerase</keyword>
<gene>
    <name evidence="5" type="ORF">DFP89_108113</name>
</gene>
<evidence type="ECO:0000313" key="5">
    <source>
        <dbReference type="EMBL" id="RCW84166.1"/>
    </source>
</evidence>
<organism evidence="5 6">
    <name type="scientific">Paracoccus lutimaris</name>
    <dbReference type="NCBI Taxonomy" id="1490030"/>
    <lineage>
        <taxon>Bacteria</taxon>
        <taxon>Pseudomonadati</taxon>
        <taxon>Pseudomonadota</taxon>
        <taxon>Alphaproteobacteria</taxon>
        <taxon>Rhodobacterales</taxon>
        <taxon>Paracoccaceae</taxon>
        <taxon>Paracoccus</taxon>
    </lineage>
</organism>
<dbReference type="PANTHER" id="PTHR48100">
    <property type="entry name" value="BROAD-SPECIFICITY PHOSPHATASE YOR283W-RELATED"/>
    <property type="match status" value="1"/>
</dbReference>
<feature type="active site" description="Tele-phosphohistidine intermediate" evidence="3">
    <location>
        <position position="12"/>
    </location>
</feature>
<dbReference type="AlphaFoldDB" id="A0A368YY39"/>
<dbReference type="PIRSF" id="PIRSF000709">
    <property type="entry name" value="6PFK_2-Ptase"/>
    <property type="match status" value="1"/>
</dbReference>
<dbReference type="GO" id="GO:0016791">
    <property type="term" value="F:phosphatase activity"/>
    <property type="evidence" value="ECO:0007669"/>
    <property type="project" value="TreeGrafter"/>
</dbReference>
<protein>
    <submittedName>
        <fullName evidence="5">Putative phosphoglycerate mutase</fullName>
    </submittedName>
</protein>
<reference evidence="5 6" key="1">
    <citation type="submission" date="2018-07" db="EMBL/GenBank/DDBJ databases">
        <title>Genomic Encyclopedia of Type Strains, Phase III (KMG-III): the genomes of soil and plant-associated and newly described type strains.</title>
        <authorList>
            <person name="Whitman W."/>
        </authorList>
    </citation>
    <scope>NUCLEOTIDE SEQUENCE [LARGE SCALE GENOMIC DNA]</scope>
    <source>
        <strain evidence="5 6">CECT 8525</strain>
    </source>
</reference>
<dbReference type="PROSITE" id="PS00175">
    <property type="entry name" value="PG_MUTASE"/>
    <property type="match status" value="1"/>
</dbReference>
<evidence type="ECO:0000313" key="6">
    <source>
        <dbReference type="Proteomes" id="UP000253345"/>
    </source>
</evidence>
<proteinExistence type="predicted"/>
<comment type="caution">
    <text evidence="5">The sequence shown here is derived from an EMBL/GenBank/DDBJ whole genome shotgun (WGS) entry which is preliminary data.</text>
</comment>